<name>A0A6J7GEY9_9ZZZZ</name>
<dbReference type="AlphaFoldDB" id="A0A6J7GEY9"/>
<sequence length="259" mass="27178">MSDLTLCRLDDYQSWQILFGGTCILIDPWLTSEPITGSFDRQHTAGFATLADVRADGCEIAAVLLCTSVNDHARPETLRLLADTPIYGPAKAAAVARKAGCASTRAITPGVTFTFACRDGGQLKVIVTRTGLPLGIIAVGYVVDGVNPDGSSAGRIWIEPHQPTPRVAKSLAPIDIAVLPCQSVTAVVMPVNAGTKVVARAARLARARTIVATATDPRRDMNTWQRVLYPVRGGVADVRAATAGACAVVELAPGADLHA</sequence>
<dbReference type="Gene3D" id="3.60.15.10">
    <property type="entry name" value="Ribonuclease Z/Hydroxyacylglutathione hydrolase-like"/>
    <property type="match status" value="1"/>
</dbReference>
<dbReference type="InterPro" id="IPR036866">
    <property type="entry name" value="RibonucZ/Hydroxyglut_hydro"/>
</dbReference>
<dbReference type="PANTHER" id="PTHR36142:SF2">
    <property type="entry name" value="METALLO-HYDROLASE_OXIDOREDUCTASE SUPERFAMILY PROTEIN"/>
    <property type="match status" value="1"/>
</dbReference>
<dbReference type="SUPFAM" id="SSF56281">
    <property type="entry name" value="Metallo-hydrolase/oxidoreductase"/>
    <property type="match status" value="1"/>
</dbReference>
<organism evidence="1">
    <name type="scientific">freshwater metagenome</name>
    <dbReference type="NCBI Taxonomy" id="449393"/>
    <lineage>
        <taxon>unclassified sequences</taxon>
        <taxon>metagenomes</taxon>
        <taxon>ecological metagenomes</taxon>
    </lineage>
</organism>
<accession>A0A6J7GEY9</accession>
<gene>
    <name evidence="1" type="ORF">UFOPK3610_00490</name>
</gene>
<dbReference type="PANTHER" id="PTHR36142">
    <property type="entry name" value="METALLO-HYDROLASE/OXIDOREDUCTASE SUPERFAMILY PROTEIN"/>
    <property type="match status" value="1"/>
</dbReference>
<proteinExistence type="predicted"/>
<protein>
    <submittedName>
        <fullName evidence="1">Unannotated protein</fullName>
    </submittedName>
</protein>
<dbReference type="EMBL" id="CAFBMR010000011">
    <property type="protein sequence ID" value="CAB4906867.1"/>
    <property type="molecule type" value="Genomic_DNA"/>
</dbReference>
<evidence type="ECO:0000313" key="1">
    <source>
        <dbReference type="EMBL" id="CAB4906867.1"/>
    </source>
</evidence>
<reference evidence="1" key="1">
    <citation type="submission" date="2020-05" db="EMBL/GenBank/DDBJ databases">
        <authorList>
            <person name="Chiriac C."/>
            <person name="Salcher M."/>
            <person name="Ghai R."/>
            <person name="Kavagutti S V."/>
        </authorList>
    </citation>
    <scope>NUCLEOTIDE SEQUENCE</scope>
</reference>